<dbReference type="AlphaFoldDB" id="A0A4Z2HBZ2"/>
<gene>
    <name evidence="1" type="ORF">EYF80_026527</name>
</gene>
<evidence type="ECO:0000313" key="2">
    <source>
        <dbReference type="Proteomes" id="UP000314294"/>
    </source>
</evidence>
<sequence length="60" mass="6689">MFREEPRHLLSVSVSTLTWLLHSLKRGPVITRHDCSTVTSFTMLSLQGADDSSSNVRSLS</sequence>
<keyword evidence="2" id="KW-1185">Reference proteome</keyword>
<proteinExistence type="predicted"/>
<accession>A0A4Z2HBZ2</accession>
<protein>
    <submittedName>
        <fullName evidence="1">Uncharacterized protein</fullName>
    </submittedName>
</protein>
<evidence type="ECO:0000313" key="1">
    <source>
        <dbReference type="EMBL" id="TNN63276.1"/>
    </source>
</evidence>
<reference evidence="1 2" key="1">
    <citation type="submission" date="2019-03" db="EMBL/GenBank/DDBJ databases">
        <title>First draft genome of Liparis tanakae, snailfish: a comprehensive survey of snailfish specific genes.</title>
        <authorList>
            <person name="Kim W."/>
            <person name="Song I."/>
            <person name="Jeong J.-H."/>
            <person name="Kim D."/>
            <person name="Kim S."/>
            <person name="Ryu S."/>
            <person name="Song J.Y."/>
            <person name="Lee S.K."/>
        </authorList>
    </citation>
    <scope>NUCLEOTIDE SEQUENCE [LARGE SCALE GENOMIC DNA]</scope>
    <source>
        <tissue evidence="1">Muscle</tissue>
    </source>
</reference>
<dbReference type="Proteomes" id="UP000314294">
    <property type="component" value="Unassembled WGS sequence"/>
</dbReference>
<organism evidence="1 2">
    <name type="scientific">Liparis tanakae</name>
    <name type="common">Tanaka's snailfish</name>
    <dbReference type="NCBI Taxonomy" id="230148"/>
    <lineage>
        <taxon>Eukaryota</taxon>
        <taxon>Metazoa</taxon>
        <taxon>Chordata</taxon>
        <taxon>Craniata</taxon>
        <taxon>Vertebrata</taxon>
        <taxon>Euteleostomi</taxon>
        <taxon>Actinopterygii</taxon>
        <taxon>Neopterygii</taxon>
        <taxon>Teleostei</taxon>
        <taxon>Neoteleostei</taxon>
        <taxon>Acanthomorphata</taxon>
        <taxon>Eupercaria</taxon>
        <taxon>Perciformes</taxon>
        <taxon>Cottioidei</taxon>
        <taxon>Cottales</taxon>
        <taxon>Liparidae</taxon>
        <taxon>Liparis</taxon>
    </lineage>
</organism>
<dbReference type="EMBL" id="SRLO01000277">
    <property type="protein sequence ID" value="TNN63276.1"/>
    <property type="molecule type" value="Genomic_DNA"/>
</dbReference>
<name>A0A4Z2HBZ2_9TELE</name>
<comment type="caution">
    <text evidence="1">The sequence shown here is derived from an EMBL/GenBank/DDBJ whole genome shotgun (WGS) entry which is preliminary data.</text>
</comment>